<dbReference type="Proteomes" id="UP000094580">
    <property type="component" value="Unassembled WGS sequence"/>
</dbReference>
<feature type="transmembrane region" description="Helical" evidence="1">
    <location>
        <begin position="13"/>
        <end position="35"/>
    </location>
</feature>
<evidence type="ECO:0000313" key="3">
    <source>
        <dbReference type="Proteomes" id="UP000094580"/>
    </source>
</evidence>
<gene>
    <name evidence="2" type="ORF">BED47_09380</name>
</gene>
<protein>
    <submittedName>
        <fullName evidence="2">Uncharacterized protein</fullName>
    </submittedName>
</protein>
<accession>A0ABX2ZM07</accession>
<proteinExistence type="predicted"/>
<keyword evidence="1" id="KW-1133">Transmembrane helix</keyword>
<evidence type="ECO:0000256" key="1">
    <source>
        <dbReference type="SAM" id="Phobius"/>
    </source>
</evidence>
<dbReference type="EMBL" id="MDKC01000033">
    <property type="protein sequence ID" value="ODG90658.1"/>
    <property type="molecule type" value="Genomic_DNA"/>
</dbReference>
<comment type="caution">
    <text evidence="2">The sequence shown here is derived from an EMBL/GenBank/DDBJ whole genome shotgun (WGS) entry which is preliminary data.</text>
</comment>
<reference evidence="2 3" key="1">
    <citation type="submission" date="2016-07" db="EMBL/GenBank/DDBJ databases">
        <authorList>
            <person name="Townsley L."/>
            <person name="Shank E.A."/>
        </authorList>
    </citation>
    <scope>NUCLEOTIDE SEQUENCE [LARGE SCALE GENOMIC DNA]</scope>
    <source>
        <strain evidence="2 3">CH01</strain>
    </source>
</reference>
<keyword evidence="3" id="KW-1185">Reference proteome</keyword>
<name>A0ABX2ZM07_9BACI</name>
<keyword evidence="1" id="KW-0812">Transmembrane</keyword>
<keyword evidence="1" id="KW-0472">Membrane</keyword>
<sequence>MRHSILAYGYGEIVLQFVLLILAILFFVSICLFLLNSIIKGVKRNKNFEGIRRQDQSKERKEKG</sequence>
<organism evidence="2 3">
    <name type="scientific">Gottfriedia luciferensis</name>
    <dbReference type="NCBI Taxonomy" id="178774"/>
    <lineage>
        <taxon>Bacteria</taxon>
        <taxon>Bacillati</taxon>
        <taxon>Bacillota</taxon>
        <taxon>Bacilli</taxon>
        <taxon>Bacillales</taxon>
        <taxon>Bacillaceae</taxon>
        <taxon>Gottfriedia</taxon>
    </lineage>
</organism>
<evidence type="ECO:0000313" key="2">
    <source>
        <dbReference type="EMBL" id="ODG90658.1"/>
    </source>
</evidence>